<reference evidence="1" key="1">
    <citation type="submission" date="2020-08" db="EMBL/GenBank/DDBJ databases">
        <title>Genomic Encyclopedia of Type Strains, Phase IV (KMG-IV): sequencing the most valuable type-strain genomes for metagenomic binning, comparative biology and taxonomic classification.</title>
        <authorList>
            <person name="Goeker M."/>
        </authorList>
    </citation>
    <scope>NUCLEOTIDE SEQUENCE [LARGE SCALE GENOMIC DNA]</scope>
    <source>
        <strain evidence="1">DSM 105720</strain>
    </source>
</reference>
<dbReference type="RefSeq" id="WP_044160642.1">
    <property type="nucleotide sequence ID" value="NZ_JACIER010000011.1"/>
</dbReference>
<proteinExistence type="predicted"/>
<sequence>MKEKRKEIKSMKNIYKWTPIILLSGVILAFALKNTYYNIILKKRGTCVKAKVFNVYRAGRKGTMNIEYEFKVNDITYTNSDMGSDEVGDTISVVYLPNDPTINRPSNILHIDCNNHK</sequence>
<comment type="caution">
    <text evidence="1">The sequence shown here is derived from an EMBL/GenBank/DDBJ whole genome shotgun (WGS) entry which is preliminary data.</text>
</comment>
<dbReference type="Proteomes" id="UP000560658">
    <property type="component" value="Unassembled WGS sequence"/>
</dbReference>
<organism evidence="1 2">
    <name type="scientific">Bacteroides reticulotermitis</name>
    <dbReference type="NCBI Taxonomy" id="1133319"/>
    <lineage>
        <taxon>Bacteria</taxon>
        <taxon>Pseudomonadati</taxon>
        <taxon>Bacteroidota</taxon>
        <taxon>Bacteroidia</taxon>
        <taxon>Bacteroidales</taxon>
        <taxon>Bacteroidaceae</taxon>
        <taxon>Bacteroides</taxon>
    </lineage>
</organism>
<gene>
    <name evidence="1" type="ORF">GGR06_002723</name>
</gene>
<evidence type="ECO:0000313" key="1">
    <source>
        <dbReference type="EMBL" id="MBB4044921.1"/>
    </source>
</evidence>
<accession>A0A840D1J3</accession>
<protein>
    <recommendedName>
        <fullName evidence="3">DUF3592 domain-containing protein</fullName>
    </recommendedName>
</protein>
<evidence type="ECO:0000313" key="2">
    <source>
        <dbReference type="Proteomes" id="UP000560658"/>
    </source>
</evidence>
<name>A0A840D1J3_9BACE</name>
<dbReference type="EMBL" id="JACIER010000011">
    <property type="protein sequence ID" value="MBB4044921.1"/>
    <property type="molecule type" value="Genomic_DNA"/>
</dbReference>
<evidence type="ECO:0008006" key="3">
    <source>
        <dbReference type="Google" id="ProtNLM"/>
    </source>
</evidence>
<keyword evidence="2" id="KW-1185">Reference proteome</keyword>
<dbReference type="AlphaFoldDB" id="A0A840D1J3"/>